<comment type="caution">
    <text evidence="1">The sequence shown here is derived from an EMBL/GenBank/DDBJ whole genome shotgun (WGS) entry which is preliminary data.</text>
</comment>
<name>A0A8S1U7L8_PAROT</name>
<dbReference type="AlphaFoldDB" id="A0A8S1U7L8"/>
<reference evidence="1" key="1">
    <citation type="submission" date="2021-01" db="EMBL/GenBank/DDBJ databases">
        <authorList>
            <consortium name="Genoscope - CEA"/>
            <person name="William W."/>
        </authorList>
    </citation>
    <scope>NUCLEOTIDE SEQUENCE</scope>
</reference>
<dbReference type="Proteomes" id="UP000683925">
    <property type="component" value="Unassembled WGS sequence"/>
</dbReference>
<gene>
    <name evidence="1" type="ORF">POCTA_138.1.T0390235</name>
</gene>
<sequence>MQKVLKVNFGVLSRPKLHIFDKGAKHTPLGIRATIHGGTSFSGIYMGGILGNMGSELIFPYSDQQGLNQDEDIIMKIMQEN</sequence>
<accession>A0A8S1U7L8</accession>
<dbReference type="EMBL" id="CAJJDP010000039">
    <property type="protein sequence ID" value="CAD8161145.1"/>
    <property type="molecule type" value="Genomic_DNA"/>
</dbReference>
<organism evidence="1 2">
    <name type="scientific">Paramecium octaurelia</name>
    <dbReference type="NCBI Taxonomy" id="43137"/>
    <lineage>
        <taxon>Eukaryota</taxon>
        <taxon>Sar</taxon>
        <taxon>Alveolata</taxon>
        <taxon>Ciliophora</taxon>
        <taxon>Intramacronucleata</taxon>
        <taxon>Oligohymenophorea</taxon>
        <taxon>Peniculida</taxon>
        <taxon>Parameciidae</taxon>
        <taxon>Paramecium</taxon>
    </lineage>
</organism>
<keyword evidence="2" id="KW-1185">Reference proteome</keyword>
<evidence type="ECO:0000313" key="2">
    <source>
        <dbReference type="Proteomes" id="UP000683925"/>
    </source>
</evidence>
<evidence type="ECO:0000313" key="1">
    <source>
        <dbReference type="EMBL" id="CAD8161145.1"/>
    </source>
</evidence>
<proteinExistence type="predicted"/>
<protein>
    <submittedName>
        <fullName evidence="1">Uncharacterized protein</fullName>
    </submittedName>
</protein>